<evidence type="ECO:0000256" key="5">
    <source>
        <dbReference type="ARBA" id="ARBA00022722"/>
    </source>
</evidence>
<feature type="region of interest" description="Disordered" evidence="7">
    <location>
        <begin position="346"/>
        <end position="378"/>
    </location>
</feature>
<keyword evidence="4" id="KW-0411">Iron-sulfur</keyword>
<feature type="region of interest" description="Disordered" evidence="7">
    <location>
        <begin position="202"/>
        <end position="222"/>
    </location>
</feature>
<dbReference type="Proteomes" id="UP001600064">
    <property type="component" value="Unassembled WGS sequence"/>
</dbReference>
<keyword evidence="6" id="KW-0269">Exonuclease</keyword>
<dbReference type="SMART" id="SM00384">
    <property type="entry name" value="AT_hook"/>
    <property type="match status" value="2"/>
</dbReference>
<keyword evidence="5" id="KW-0540">Nuclease</keyword>
<keyword evidence="9" id="KW-1185">Reference proteome</keyword>
<feature type="compositionally biased region" description="Basic and acidic residues" evidence="7">
    <location>
        <begin position="210"/>
        <end position="222"/>
    </location>
</feature>
<feature type="region of interest" description="Disordered" evidence="7">
    <location>
        <begin position="34"/>
        <end position="99"/>
    </location>
</feature>
<protein>
    <recommendedName>
        <fullName evidence="10">PD-(D/E)XK endonuclease-like domain-containing protein</fullName>
    </recommendedName>
</protein>
<evidence type="ECO:0008006" key="10">
    <source>
        <dbReference type="Google" id="ProtNLM"/>
    </source>
</evidence>
<keyword evidence="4" id="KW-0004">4Fe-4S</keyword>
<dbReference type="InterPro" id="IPR017956">
    <property type="entry name" value="AT_hook_DNA-bd_motif"/>
</dbReference>
<keyword evidence="4" id="KW-0479">Metal-binding</keyword>
<feature type="region of interest" description="Disordered" evidence="7">
    <location>
        <begin position="130"/>
        <end position="175"/>
    </location>
</feature>
<sequence length="822" mass="88242">MANFGHDSDPEYSLGLTVSEEEGVWAIVDRLSANLRPTGVPPPQQHRQNLPAQGRQPARITTRPIQNPLSVPPPDSQSGDSQSPSSASTPSPASPSADPDVSRIIEETLAAIEDDDLNFDIAELGADDSYAHGQSPFQHHHHVDVSRGGPPERHGRFSPPARHGDDSDAASLAASAKPRSLPVLLPGPDVRYPDLSAALSQIAGPAQQHDPPDEGLRVPAQDKRSPLKRFRTYPQKPLTVSDLTAGVWCELQYWYTLTKLPGGRRRRTTAMKLGSTVHAMLEREVFTEVQVTISKKEEHFGLKLWNMIEGLRMLRDEGMTREFELWGMVDGNLVCGIIDGISSENPDQELEQSTLSSRASSQAPPNSQPYASSGTANDDEGRFYITEIKTRTSATPPPAAQEKVAVTQVLLYHRFLSDLAAGSLNFFDVFKRYGFNPDEPFSDAFMAQTGEIHDEILAASTDAAEDGPLEPALPADDDDGSSSGGEFVSAPSSPTQLSLDLPPPRPTPRYHNLRSLAALVRAELELTFPRGGASIGSVASLEYRYRQQDLPESGLDEQTTEGLPYEDPGLPRPGDVIFRRSIFVEPHVVDLFIEETMPWWRGERPPRGVNAHDAGLKCRMCEFADECEWLKRLDEEALRNARSKLAGSAATAEGGGAVLLLGADRDGSEASDGGGGGGRGKRKGKGKGRLSVEAGLDDGDGGGLGDIEDGGVPRETPKKRGRGRGRPRKADADAASSAAGGGGGGGGGEEEAGPDGPCEAPMEEEKKKAKRGRGRPRKSEAVPAVEPVADSEGPPEVEDGEDWRGKSKRTRRGRRMAAAGAA</sequence>
<evidence type="ECO:0000256" key="7">
    <source>
        <dbReference type="SAM" id="MobiDB-lite"/>
    </source>
</evidence>
<keyword evidence="4" id="KW-0408">Iron</keyword>
<comment type="similarity">
    <text evidence="2">Belongs to the EXO5 family.</text>
</comment>
<gene>
    <name evidence="8" type="ORF">VTJ83DRAFT_4496</name>
</gene>
<comment type="subunit">
    <text evidence="3">Monomer.</text>
</comment>
<comment type="caution">
    <text evidence="8">The sequence shown here is derived from an EMBL/GenBank/DDBJ whole genome shotgun (WGS) entry which is preliminary data.</text>
</comment>
<dbReference type="EMBL" id="JAZGUE010000004">
    <property type="protein sequence ID" value="KAL2267219.1"/>
    <property type="molecule type" value="Genomic_DNA"/>
</dbReference>
<feature type="compositionally biased region" description="Polar residues" evidence="7">
    <location>
        <begin position="351"/>
        <end position="376"/>
    </location>
</feature>
<keyword evidence="6" id="KW-0378">Hydrolase</keyword>
<evidence type="ECO:0000256" key="6">
    <source>
        <dbReference type="ARBA" id="ARBA00022839"/>
    </source>
</evidence>
<dbReference type="Pfam" id="PF09810">
    <property type="entry name" value="Exo5"/>
    <property type="match status" value="1"/>
</dbReference>
<dbReference type="RefSeq" id="XP_070865946.1">
    <property type="nucleotide sequence ID" value="XM_071010991.1"/>
</dbReference>
<evidence type="ECO:0000313" key="8">
    <source>
        <dbReference type="EMBL" id="KAL2267219.1"/>
    </source>
</evidence>
<accession>A0ABR4DA32</accession>
<name>A0ABR4DA32_9PEZI</name>
<feature type="compositionally biased region" description="Basic residues" evidence="7">
    <location>
        <begin position="679"/>
        <end position="688"/>
    </location>
</feature>
<reference evidence="8 9" key="1">
    <citation type="journal article" date="2024" name="Commun. Biol.">
        <title>Comparative genomic analysis of thermophilic fungi reveals convergent evolutionary adaptations and gene losses.</title>
        <authorList>
            <person name="Steindorff A.S."/>
            <person name="Aguilar-Pontes M.V."/>
            <person name="Robinson A.J."/>
            <person name="Andreopoulos B."/>
            <person name="LaButti K."/>
            <person name="Kuo A."/>
            <person name="Mondo S."/>
            <person name="Riley R."/>
            <person name="Otillar R."/>
            <person name="Haridas S."/>
            <person name="Lipzen A."/>
            <person name="Grimwood J."/>
            <person name="Schmutz J."/>
            <person name="Clum A."/>
            <person name="Reid I.D."/>
            <person name="Moisan M.C."/>
            <person name="Butler G."/>
            <person name="Nguyen T.T.M."/>
            <person name="Dewar K."/>
            <person name="Conant G."/>
            <person name="Drula E."/>
            <person name="Henrissat B."/>
            <person name="Hansel C."/>
            <person name="Singer S."/>
            <person name="Hutchinson M.I."/>
            <person name="de Vries R.P."/>
            <person name="Natvig D.O."/>
            <person name="Powell A.J."/>
            <person name="Tsang A."/>
            <person name="Grigoriev I.V."/>
        </authorList>
    </citation>
    <scope>NUCLEOTIDE SEQUENCE [LARGE SCALE GENOMIC DNA]</scope>
    <source>
        <strain evidence="8 9">ATCC 22073</strain>
    </source>
</reference>
<feature type="region of interest" description="Disordered" evidence="7">
    <location>
        <begin position="663"/>
        <end position="822"/>
    </location>
</feature>
<dbReference type="InterPro" id="IPR019190">
    <property type="entry name" value="EXOV"/>
</dbReference>
<feature type="compositionally biased region" description="Basic residues" evidence="7">
    <location>
        <begin position="806"/>
        <end position="815"/>
    </location>
</feature>
<evidence type="ECO:0000256" key="1">
    <source>
        <dbReference type="ARBA" id="ARBA00001966"/>
    </source>
</evidence>
<evidence type="ECO:0000313" key="9">
    <source>
        <dbReference type="Proteomes" id="UP001600064"/>
    </source>
</evidence>
<organism evidence="8 9">
    <name type="scientific">Remersonia thermophila</name>
    <dbReference type="NCBI Taxonomy" id="72144"/>
    <lineage>
        <taxon>Eukaryota</taxon>
        <taxon>Fungi</taxon>
        <taxon>Dikarya</taxon>
        <taxon>Ascomycota</taxon>
        <taxon>Pezizomycotina</taxon>
        <taxon>Sordariomycetes</taxon>
        <taxon>Sordariomycetidae</taxon>
        <taxon>Sordariales</taxon>
        <taxon>Sordariales incertae sedis</taxon>
        <taxon>Remersonia</taxon>
    </lineage>
</organism>
<feature type="compositionally biased region" description="Low complexity" evidence="7">
    <location>
        <begin position="76"/>
        <end position="99"/>
    </location>
</feature>
<comment type="cofactor">
    <cofactor evidence="1">
        <name>[4Fe-4S] cluster</name>
        <dbReference type="ChEBI" id="CHEBI:49883"/>
    </cofactor>
</comment>
<evidence type="ECO:0000256" key="4">
    <source>
        <dbReference type="ARBA" id="ARBA00022485"/>
    </source>
</evidence>
<dbReference type="PANTHER" id="PTHR14464:SF4">
    <property type="entry name" value="EXONUCLEASE V"/>
    <property type="match status" value="1"/>
</dbReference>
<dbReference type="GeneID" id="98125635"/>
<evidence type="ECO:0000256" key="2">
    <source>
        <dbReference type="ARBA" id="ARBA00009797"/>
    </source>
</evidence>
<dbReference type="PANTHER" id="PTHR14464">
    <property type="entry name" value="EXONUCLEASE V"/>
    <property type="match status" value="1"/>
</dbReference>
<feature type="region of interest" description="Disordered" evidence="7">
    <location>
        <begin position="465"/>
        <end position="506"/>
    </location>
</feature>
<proteinExistence type="inferred from homology"/>
<evidence type="ECO:0000256" key="3">
    <source>
        <dbReference type="ARBA" id="ARBA00011245"/>
    </source>
</evidence>